<dbReference type="InterPro" id="IPR014756">
    <property type="entry name" value="Ig_E-set"/>
</dbReference>
<keyword evidence="3" id="KW-0150">Chloroplast</keyword>
<dbReference type="SUPFAM" id="SSF81296">
    <property type="entry name" value="E set domains"/>
    <property type="match status" value="1"/>
</dbReference>
<evidence type="ECO:0000256" key="1">
    <source>
        <dbReference type="ARBA" id="ARBA00004229"/>
    </source>
</evidence>
<dbReference type="InterPro" id="IPR004193">
    <property type="entry name" value="Glyco_hydro_13_N"/>
</dbReference>
<dbReference type="EMBL" id="PKPP01003158">
    <property type="protein sequence ID" value="PWA70939.1"/>
    <property type="molecule type" value="Genomic_DNA"/>
</dbReference>
<dbReference type="PANTHER" id="PTHR43002">
    <property type="entry name" value="GLYCOGEN DEBRANCHING ENZYME"/>
    <property type="match status" value="1"/>
</dbReference>
<keyword evidence="8" id="KW-1185">Reference proteome</keyword>
<proteinExistence type="inferred from homology"/>
<sequence>MAMLTSSSATQPPCLTCGTIKLSTLIFSDTCKYGRRVTQNFGKNDLGGNLVLNEVAIKGSYRTRRIQVLAASTVPVIQTVEKLSTYSFRTEKGGNVKVVITKLKNGKYGVNIEVSSLQLSGNDDDVVMSWGIFRSDSSSLMPLQSSDSGIFETPFVNNLSNKLSVELEFDASLAPFYVSFLLKSLLNGEIIEIGSHRKTKFCFPVGLKSGHPAPLGVSYSADGSINFALFSRNAKNVILCLFDDSSNEDPALEIDLDPYVNRSGDIWHASVGSDMNFVSYGYRCRNDAHNKSRLSPVLLDPYSKVIGENLLGEICKEPTFDWSGDIRPNLPMEKLMVYRLNVMDFTRDASSNLPDGIGGTFTGVAEKLHHFKDLGVNAILLEPVVPFDKKLGPYFPYHFFSPQNSFGPPGGSISTINSMKEMVKRLHSNGIEVLLEVVLSHTCEDASLAKIDKPSYYSDKNTLNCAHPVVQQLILDSLRHWVIEYHIDGFCFVNASSMIRGFKGENLSRPPLIEAIAFDPILSKTKIIADSFDPIHKSVKEIQFPHWKRWAEINTKFCSDTRNYLRGESLLSDLATRLCGSGDIFLHGRGPAFSFNFITTNHGFSLVDLVSFSKTTELSWNCGEEGATKNKSVLQTRLKQIRNFLFILYISLGVPVINMGDECGQSSGGKGYLKYSDRKPFNWNALKTGFATQTTRFISFLSDLKIRRSDLFQSNEFLKVENIDWYGPNLTPPDWEDPTSKFLAMSLKVDQADEADKKLLTGDVFVAFNGGDEPVTITVPAPRSDMVWVRLVDTALPYPRFFLVTGDPVVEKIPGSLTYEVTPHSCVLLESKGVDG</sequence>
<dbReference type="CDD" id="cd11346">
    <property type="entry name" value="AmyAc_plant_IsoA"/>
    <property type="match status" value="1"/>
</dbReference>
<dbReference type="Gene3D" id="3.20.20.80">
    <property type="entry name" value="Glycosidases"/>
    <property type="match status" value="1"/>
</dbReference>
<keyword evidence="5" id="KW-0809">Transit peptide</keyword>
<name>A0A2U1NBR1_ARTAN</name>
<keyword evidence="4" id="KW-0934">Plastid</keyword>
<dbReference type="InterPro" id="IPR013783">
    <property type="entry name" value="Ig-like_fold"/>
</dbReference>
<dbReference type="Gene3D" id="2.60.40.10">
    <property type="entry name" value="Immunoglobulins"/>
    <property type="match status" value="1"/>
</dbReference>
<dbReference type="InterPro" id="IPR044096">
    <property type="entry name" value="AmyAc_plant_ISA2"/>
</dbReference>
<dbReference type="AlphaFoldDB" id="A0A2U1NBR1"/>
<comment type="subcellular location">
    <subcellularLocation>
        <location evidence="1">Plastid</location>
        <location evidence="1">Chloroplast</location>
    </subcellularLocation>
</comment>
<evidence type="ECO:0000256" key="4">
    <source>
        <dbReference type="ARBA" id="ARBA00022640"/>
    </source>
</evidence>
<comment type="caution">
    <text evidence="7">The sequence shown here is derived from an EMBL/GenBank/DDBJ whole genome shotgun (WGS) entry which is preliminary data.</text>
</comment>
<evidence type="ECO:0000313" key="8">
    <source>
        <dbReference type="Proteomes" id="UP000245207"/>
    </source>
</evidence>
<dbReference type="Pfam" id="PF02922">
    <property type="entry name" value="CBM_48"/>
    <property type="match status" value="1"/>
</dbReference>
<evidence type="ECO:0000313" key="7">
    <source>
        <dbReference type="EMBL" id="PWA70939.1"/>
    </source>
</evidence>
<dbReference type="GO" id="GO:0009507">
    <property type="term" value="C:chloroplast"/>
    <property type="evidence" value="ECO:0007669"/>
    <property type="project" value="UniProtKB-SubCell"/>
</dbReference>
<dbReference type="SUPFAM" id="SSF51011">
    <property type="entry name" value="Glycosyl hydrolase domain"/>
    <property type="match status" value="1"/>
</dbReference>
<protein>
    <submittedName>
        <fullName evidence="7">Glycoside hydrolase, catalytic domain-containing protein</fullName>
    </submittedName>
</protein>
<comment type="similarity">
    <text evidence="2">Belongs to the glycosyl hydrolase 13 family.</text>
</comment>
<dbReference type="SMART" id="SM00642">
    <property type="entry name" value="Aamy"/>
    <property type="match status" value="1"/>
</dbReference>
<evidence type="ECO:0000256" key="2">
    <source>
        <dbReference type="ARBA" id="ARBA00008061"/>
    </source>
</evidence>
<organism evidence="7 8">
    <name type="scientific">Artemisia annua</name>
    <name type="common">Sweet wormwood</name>
    <dbReference type="NCBI Taxonomy" id="35608"/>
    <lineage>
        <taxon>Eukaryota</taxon>
        <taxon>Viridiplantae</taxon>
        <taxon>Streptophyta</taxon>
        <taxon>Embryophyta</taxon>
        <taxon>Tracheophyta</taxon>
        <taxon>Spermatophyta</taxon>
        <taxon>Magnoliopsida</taxon>
        <taxon>eudicotyledons</taxon>
        <taxon>Gunneridae</taxon>
        <taxon>Pentapetalae</taxon>
        <taxon>asterids</taxon>
        <taxon>campanulids</taxon>
        <taxon>Asterales</taxon>
        <taxon>Asteraceae</taxon>
        <taxon>Asteroideae</taxon>
        <taxon>Anthemideae</taxon>
        <taxon>Artemisiinae</taxon>
        <taxon>Artemisia</taxon>
    </lineage>
</organism>
<accession>A0A2U1NBR1</accession>
<dbReference type="InterPro" id="IPR017853">
    <property type="entry name" value="GH"/>
</dbReference>
<evidence type="ECO:0000256" key="3">
    <source>
        <dbReference type="ARBA" id="ARBA00022528"/>
    </source>
</evidence>
<dbReference type="Pfam" id="PF21156">
    <property type="entry name" value="ISOA1-3_C"/>
    <property type="match status" value="1"/>
</dbReference>
<dbReference type="InterPro" id="IPR044505">
    <property type="entry name" value="GlgX_Isoamylase_N_E_set"/>
</dbReference>
<dbReference type="InterPro" id="IPR006047">
    <property type="entry name" value="GH13_cat_dom"/>
</dbReference>
<dbReference type="OrthoDB" id="204980at2759"/>
<gene>
    <name evidence="7" type="ORF">CTI12_AA272570</name>
</gene>
<dbReference type="STRING" id="35608.A0A2U1NBR1"/>
<evidence type="ECO:0000259" key="6">
    <source>
        <dbReference type="SMART" id="SM00642"/>
    </source>
</evidence>
<dbReference type="InterPro" id="IPR013780">
    <property type="entry name" value="Glyco_hydro_b"/>
</dbReference>
<feature type="domain" description="Glycosyl hydrolase family 13 catalytic" evidence="6">
    <location>
        <begin position="334"/>
        <end position="707"/>
    </location>
</feature>
<dbReference type="Pfam" id="PF00128">
    <property type="entry name" value="Alpha-amylase"/>
    <property type="match status" value="1"/>
</dbReference>
<dbReference type="Proteomes" id="UP000245207">
    <property type="component" value="Unassembled WGS sequence"/>
</dbReference>
<dbReference type="CDD" id="cd02856">
    <property type="entry name" value="E_set_GDE_Isoamylase_N"/>
    <property type="match status" value="1"/>
</dbReference>
<dbReference type="GO" id="GO:0019156">
    <property type="term" value="F:isoamylase activity"/>
    <property type="evidence" value="ECO:0007669"/>
    <property type="project" value="InterPro"/>
</dbReference>
<evidence type="ECO:0000256" key="5">
    <source>
        <dbReference type="ARBA" id="ARBA00022946"/>
    </source>
</evidence>
<keyword evidence="7" id="KW-0378">Hydrolase</keyword>
<dbReference type="SUPFAM" id="SSF51445">
    <property type="entry name" value="(Trans)glycosidases"/>
    <property type="match status" value="1"/>
</dbReference>
<dbReference type="InterPro" id="IPR048650">
    <property type="entry name" value="ISOA1-3-like_C"/>
</dbReference>
<dbReference type="GO" id="GO:0019252">
    <property type="term" value="P:starch biosynthetic process"/>
    <property type="evidence" value="ECO:0007669"/>
    <property type="project" value="InterPro"/>
</dbReference>
<reference evidence="7 8" key="1">
    <citation type="journal article" date="2018" name="Mol. Plant">
        <title>The genome of Artemisia annua provides insight into the evolution of Asteraceae family and artemisinin biosynthesis.</title>
        <authorList>
            <person name="Shen Q."/>
            <person name="Zhang L."/>
            <person name="Liao Z."/>
            <person name="Wang S."/>
            <person name="Yan T."/>
            <person name="Shi P."/>
            <person name="Liu M."/>
            <person name="Fu X."/>
            <person name="Pan Q."/>
            <person name="Wang Y."/>
            <person name="Lv Z."/>
            <person name="Lu X."/>
            <person name="Zhang F."/>
            <person name="Jiang W."/>
            <person name="Ma Y."/>
            <person name="Chen M."/>
            <person name="Hao X."/>
            <person name="Li L."/>
            <person name="Tang Y."/>
            <person name="Lv G."/>
            <person name="Zhou Y."/>
            <person name="Sun X."/>
            <person name="Brodelius P.E."/>
            <person name="Rose J.K.C."/>
            <person name="Tang K."/>
        </authorList>
    </citation>
    <scope>NUCLEOTIDE SEQUENCE [LARGE SCALE GENOMIC DNA]</scope>
    <source>
        <strain evidence="8">cv. Huhao1</strain>
        <tissue evidence="7">Leaf</tissue>
    </source>
</reference>
<dbReference type="Gene3D" id="2.60.40.1180">
    <property type="entry name" value="Golgi alpha-mannosidase II"/>
    <property type="match status" value="1"/>
</dbReference>